<dbReference type="EMBL" id="GL379802">
    <property type="protein sequence ID" value="EGT37533.1"/>
    <property type="molecule type" value="Genomic_DNA"/>
</dbReference>
<feature type="domain" description="Ubiquitin-like" evidence="1">
    <location>
        <begin position="78"/>
        <end position="149"/>
    </location>
</feature>
<evidence type="ECO:0000313" key="3">
    <source>
        <dbReference type="Proteomes" id="UP000008068"/>
    </source>
</evidence>
<dbReference type="InterPro" id="IPR029071">
    <property type="entry name" value="Ubiquitin-like_domsf"/>
</dbReference>
<dbReference type="HOGENOM" id="CLU_1628489_0_0_1"/>
<name>G0MMV6_CAEBE</name>
<protein>
    <recommendedName>
        <fullName evidence="1">Ubiquitin-like domain-containing protein</fullName>
    </recommendedName>
</protein>
<reference evidence="3" key="1">
    <citation type="submission" date="2011-07" db="EMBL/GenBank/DDBJ databases">
        <authorList>
            <consortium name="Caenorhabditis brenneri Sequencing and Analysis Consortium"/>
            <person name="Wilson R.K."/>
        </authorList>
    </citation>
    <scope>NUCLEOTIDE SEQUENCE [LARGE SCALE GENOMIC DNA]</scope>
    <source>
        <strain evidence="3">PB2801</strain>
    </source>
</reference>
<evidence type="ECO:0000259" key="1">
    <source>
        <dbReference type="PROSITE" id="PS50053"/>
    </source>
</evidence>
<dbReference type="InterPro" id="IPR000626">
    <property type="entry name" value="Ubiquitin-like_dom"/>
</dbReference>
<gene>
    <name evidence="2" type="ORF">CAEBREN_13495</name>
</gene>
<dbReference type="CDD" id="cd17039">
    <property type="entry name" value="Ubl_ubiquitin_like"/>
    <property type="match status" value="1"/>
</dbReference>
<sequence>MSGNSNNRGYSNGSQKRPHTYWTNAHAARAATTVHEPKRVLMIAPKPKRKRDYLAESLENYQRQLAELRPFESIRGPVHFTIRTSDGKETPFKANSSELIYALRVNIKKVLNVQPSDQKLMLHASILHDRQTIQQARIFNGAVVQLLVKTNCNKLSYGEVPLY</sequence>
<proteinExistence type="predicted"/>
<dbReference type="SMART" id="SM00213">
    <property type="entry name" value="UBQ"/>
    <property type="match status" value="1"/>
</dbReference>
<dbReference type="SUPFAM" id="SSF54236">
    <property type="entry name" value="Ubiquitin-like"/>
    <property type="match status" value="1"/>
</dbReference>
<accession>G0MMV6</accession>
<organism evidence="3">
    <name type="scientific">Caenorhabditis brenneri</name>
    <name type="common">Nematode worm</name>
    <dbReference type="NCBI Taxonomy" id="135651"/>
    <lineage>
        <taxon>Eukaryota</taxon>
        <taxon>Metazoa</taxon>
        <taxon>Ecdysozoa</taxon>
        <taxon>Nematoda</taxon>
        <taxon>Chromadorea</taxon>
        <taxon>Rhabditida</taxon>
        <taxon>Rhabditina</taxon>
        <taxon>Rhabditomorpha</taxon>
        <taxon>Rhabditoidea</taxon>
        <taxon>Rhabditidae</taxon>
        <taxon>Peloderinae</taxon>
        <taxon>Caenorhabditis</taxon>
    </lineage>
</organism>
<dbReference type="Proteomes" id="UP000008068">
    <property type="component" value="Unassembled WGS sequence"/>
</dbReference>
<evidence type="ECO:0000313" key="2">
    <source>
        <dbReference type="EMBL" id="EGT37533.1"/>
    </source>
</evidence>
<dbReference type="InParanoid" id="G0MMV6"/>
<keyword evidence="3" id="KW-1185">Reference proteome</keyword>
<dbReference type="Pfam" id="PF00240">
    <property type="entry name" value="ubiquitin"/>
    <property type="match status" value="1"/>
</dbReference>
<dbReference type="PROSITE" id="PS50053">
    <property type="entry name" value="UBIQUITIN_2"/>
    <property type="match status" value="1"/>
</dbReference>
<dbReference type="AlphaFoldDB" id="G0MMV6"/>
<dbReference type="Gene3D" id="3.10.20.90">
    <property type="entry name" value="Phosphatidylinositol 3-kinase Catalytic Subunit, Chain A, domain 1"/>
    <property type="match status" value="1"/>
</dbReference>